<keyword evidence="2" id="KW-0732">Signal</keyword>
<feature type="non-terminal residue" evidence="3">
    <location>
        <position position="869"/>
    </location>
</feature>
<protein>
    <submittedName>
        <fullName evidence="3">4637_t:CDS:1</fullName>
    </submittedName>
</protein>
<keyword evidence="4" id="KW-1185">Reference proteome</keyword>
<evidence type="ECO:0000256" key="1">
    <source>
        <dbReference type="SAM" id="MobiDB-lite"/>
    </source>
</evidence>
<dbReference type="AlphaFoldDB" id="A0A9N8YU42"/>
<feature type="signal peptide" evidence="2">
    <location>
        <begin position="1"/>
        <end position="24"/>
    </location>
</feature>
<comment type="caution">
    <text evidence="3">The sequence shown here is derived from an EMBL/GenBank/DDBJ whole genome shotgun (WGS) entry which is preliminary data.</text>
</comment>
<feature type="region of interest" description="Disordered" evidence="1">
    <location>
        <begin position="736"/>
        <end position="779"/>
    </location>
</feature>
<dbReference type="Proteomes" id="UP000789375">
    <property type="component" value="Unassembled WGS sequence"/>
</dbReference>
<evidence type="ECO:0000256" key="2">
    <source>
        <dbReference type="SAM" id="SignalP"/>
    </source>
</evidence>
<gene>
    <name evidence="3" type="ORF">FMOSSE_LOCUS1613</name>
</gene>
<accession>A0A9N8YU42</accession>
<organism evidence="3 4">
    <name type="scientific">Funneliformis mosseae</name>
    <name type="common">Endomycorrhizal fungus</name>
    <name type="synonym">Glomus mosseae</name>
    <dbReference type="NCBI Taxonomy" id="27381"/>
    <lineage>
        <taxon>Eukaryota</taxon>
        <taxon>Fungi</taxon>
        <taxon>Fungi incertae sedis</taxon>
        <taxon>Mucoromycota</taxon>
        <taxon>Glomeromycotina</taxon>
        <taxon>Glomeromycetes</taxon>
        <taxon>Glomerales</taxon>
        <taxon>Glomeraceae</taxon>
        <taxon>Funneliformis</taxon>
    </lineage>
</organism>
<evidence type="ECO:0000313" key="3">
    <source>
        <dbReference type="EMBL" id="CAG8452760.1"/>
    </source>
</evidence>
<dbReference type="EMBL" id="CAJVPP010000186">
    <property type="protein sequence ID" value="CAG8452760.1"/>
    <property type="molecule type" value="Genomic_DNA"/>
</dbReference>
<evidence type="ECO:0000313" key="4">
    <source>
        <dbReference type="Proteomes" id="UP000789375"/>
    </source>
</evidence>
<feature type="chain" id="PRO_5040426724" evidence="2">
    <location>
        <begin position="25"/>
        <end position="869"/>
    </location>
</feature>
<sequence>MRTNFLITLFLFAIISVYPLYINAQLYHNETKEYEGTLNTPRIWNMKMYDNGTVLLRLIRIKRIPDKPPNIGLCSLEEFSLRIVYPNATVVENDILLDIPEFNYCSRGDRTDPLNPKNLELIEFYLIGKNYILVTYHNATNSDDYDTYEDWGMIIDYNGNVLDRIRFGVSFTTPTHMLKINTLIILNVNREKGFIRLNAIKGSPNAEWRQFNVGPDGKIISLTQGTIEFLDYTSLAVSVISTVDEGYAIVYANTTGKVITAETTQPLENSTQALMKPQVQVFAIPIRYNEPQIEPLLLYQSPIPNLIIESLHCSIANVGVGQVCVLTVKNQDNNRFVAKIAFLSSGSVFSFSIINYLIPSGITYDKVWDVNSLPFGGYLITNKITVKGAKGSLVYGFLLNNDTASFQPWGLEEPHQSNPNAVYSVLPNNTLMIADLEPENGNSWSFTMYELPKMLVRENDYSNANIESSSPMIGGTVIPENDIVINFYDQVELSDGNIEIYRVEFGQSWLRQRIPGEACSLENDSRTVVVNVYPCTFSVPGKEYYIKMDNNFVKIKAYREPLLGIKEEVWKVYPTERTVHDVRFHPTTSYQFRLTDEGTKAYEEYLSAGNRTIFFDSLLKELADAVPISVDRLDSNKNVESDSDVDNHSYLYLINIVIKHVDSEQGVGTVFNDIRTLITNKKYTPIGQGKFTNYLDDTFDSKVATNLWEQYKYGLLSVFLVGLVIGPSFFLFTQKKDDNPDPKNDDNTDPKNDDNTDPKNDDKAKAEKKEKEKKAAEKTIETEKVAAADETEKGKDKVQDFNSWLQSNIVLASIFATLSCADIEVMSVLTLEGLPESYKAPFSLDAETRMVFGAFLNIFVEDIPQLIIQ</sequence>
<name>A0A9N8YU42_FUNMO</name>
<reference evidence="3" key="1">
    <citation type="submission" date="2021-06" db="EMBL/GenBank/DDBJ databases">
        <authorList>
            <person name="Kallberg Y."/>
            <person name="Tangrot J."/>
            <person name="Rosling A."/>
        </authorList>
    </citation>
    <scope>NUCLEOTIDE SEQUENCE</scope>
    <source>
        <strain evidence="3">87-6 pot B 2015</strain>
    </source>
</reference>
<proteinExistence type="predicted"/>